<dbReference type="AlphaFoldDB" id="A0A8R7V1G2"/>
<dbReference type="PANTHER" id="PTHR46890">
    <property type="entry name" value="NON-LTR RETROLELEMENT REVERSE TRANSCRIPTASE-LIKE PROTEIN-RELATED"/>
    <property type="match status" value="1"/>
</dbReference>
<keyword evidence="2" id="KW-1185">Reference proteome</keyword>
<reference evidence="1" key="2">
    <citation type="submission" date="2018-03" db="EMBL/GenBank/DDBJ databases">
        <title>The Triticum urartu genome reveals the dynamic nature of wheat genome evolution.</title>
        <authorList>
            <person name="Ling H."/>
            <person name="Ma B."/>
            <person name="Shi X."/>
            <person name="Liu H."/>
            <person name="Dong L."/>
            <person name="Sun H."/>
            <person name="Cao Y."/>
            <person name="Gao Q."/>
            <person name="Zheng S."/>
            <person name="Li Y."/>
            <person name="Yu Y."/>
            <person name="Du H."/>
            <person name="Qi M."/>
            <person name="Li Y."/>
            <person name="Yu H."/>
            <person name="Cui Y."/>
            <person name="Wang N."/>
            <person name="Chen C."/>
            <person name="Wu H."/>
            <person name="Zhao Y."/>
            <person name="Zhang J."/>
            <person name="Li Y."/>
            <person name="Zhou W."/>
            <person name="Zhang B."/>
            <person name="Hu W."/>
            <person name="Eijk M."/>
            <person name="Tang J."/>
            <person name="Witsenboer H."/>
            <person name="Zhao S."/>
            <person name="Li Z."/>
            <person name="Zhang A."/>
            <person name="Wang D."/>
            <person name="Liang C."/>
        </authorList>
    </citation>
    <scope>NUCLEOTIDE SEQUENCE [LARGE SCALE GENOMIC DNA]</scope>
    <source>
        <strain evidence="1">cv. G1812</strain>
    </source>
</reference>
<dbReference type="InterPro" id="IPR052343">
    <property type="entry name" value="Retrotransposon-Effector_Assoc"/>
</dbReference>
<evidence type="ECO:0000313" key="1">
    <source>
        <dbReference type="EnsemblPlants" id="TuG1812G0700002820.01.T01.cds392618"/>
    </source>
</evidence>
<evidence type="ECO:0008006" key="3">
    <source>
        <dbReference type="Google" id="ProtNLM"/>
    </source>
</evidence>
<evidence type="ECO:0000313" key="2">
    <source>
        <dbReference type="Proteomes" id="UP000015106"/>
    </source>
</evidence>
<sequence length="153" mass="17678">KDDFWDHDSLLSTNHFNLLEKPFSEEEIKVVVFGSYAEGAPGPDGFPFLFYQKYWDLIKHDLFALFRDWEAGELDLYRLNFSLLTLVPKEPNAVKLDRFRPLAMVNYSFKIFAKCATNRFGPVCNTLISPNQTAFLKGRFILESIVAAHEVVH</sequence>
<name>A0A8R7V1G2_TRIUA</name>
<dbReference type="Gramene" id="TuG1812G0700002820.01.T01">
    <property type="protein sequence ID" value="TuG1812G0700002820.01.T01.cds392618"/>
    <property type="gene ID" value="TuG1812G0700002820.01"/>
</dbReference>
<dbReference type="EnsemblPlants" id="TuG1812G0700002820.01.T01">
    <property type="protein sequence ID" value="TuG1812G0700002820.01.T01.cds392618"/>
    <property type="gene ID" value="TuG1812G0700002820.01"/>
</dbReference>
<protein>
    <recommendedName>
        <fullName evidence="3">Reverse transcriptase domain-containing protein</fullName>
    </recommendedName>
</protein>
<dbReference type="Proteomes" id="UP000015106">
    <property type="component" value="Chromosome 7"/>
</dbReference>
<proteinExistence type="predicted"/>
<dbReference type="PANTHER" id="PTHR46890:SF1">
    <property type="entry name" value="REVERSE TRANSCRIPTASE DOMAIN-CONTAINING PROTEIN"/>
    <property type="match status" value="1"/>
</dbReference>
<accession>A0A8R7V1G2</accession>
<reference evidence="1" key="3">
    <citation type="submission" date="2022-06" db="UniProtKB">
        <authorList>
            <consortium name="EnsemblPlants"/>
        </authorList>
    </citation>
    <scope>IDENTIFICATION</scope>
</reference>
<reference evidence="2" key="1">
    <citation type="journal article" date="2013" name="Nature">
        <title>Draft genome of the wheat A-genome progenitor Triticum urartu.</title>
        <authorList>
            <person name="Ling H.Q."/>
            <person name="Zhao S."/>
            <person name="Liu D."/>
            <person name="Wang J."/>
            <person name="Sun H."/>
            <person name="Zhang C."/>
            <person name="Fan H."/>
            <person name="Li D."/>
            <person name="Dong L."/>
            <person name="Tao Y."/>
            <person name="Gao C."/>
            <person name="Wu H."/>
            <person name="Li Y."/>
            <person name="Cui Y."/>
            <person name="Guo X."/>
            <person name="Zheng S."/>
            <person name="Wang B."/>
            <person name="Yu K."/>
            <person name="Liang Q."/>
            <person name="Yang W."/>
            <person name="Lou X."/>
            <person name="Chen J."/>
            <person name="Feng M."/>
            <person name="Jian J."/>
            <person name="Zhang X."/>
            <person name="Luo G."/>
            <person name="Jiang Y."/>
            <person name="Liu J."/>
            <person name="Wang Z."/>
            <person name="Sha Y."/>
            <person name="Zhang B."/>
            <person name="Wu H."/>
            <person name="Tang D."/>
            <person name="Shen Q."/>
            <person name="Xue P."/>
            <person name="Zou S."/>
            <person name="Wang X."/>
            <person name="Liu X."/>
            <person name="Wang F."/>
            <person name="Yang Y."/>
            <person name="An X."/>
            <person name="Dong Z."/>
            <person name="Zhang K."/>
            <person name="Zhang X."/>
            <person name="Luo M.C."/>
            <person name="Dvorak J."/>
            <person name="Tong Y."/>
            <person name="Wang J."/>
            <person name="Yang H."/>
            <person name="Li Z."/>
            <person name="Wang D."/>
            <person name="Zhang A."/>
            <person name="Wang J."/>
        </authorList>
    </citation>
    <scope>NUCLEOTIDE SEQUENCE</scope>
    <source>
        <strain evidence="2">cv. G1812</strain>
    </source>
</reference>
<organism evidence="1 2">
    <name type="scientific">Triticum urartu</name>
    <name type="common">Red wild einkorn</name>
    <name type="synonym">Crithodium urartu</name>
    <dbReference type="NCBI Taxonomy" id="4572"/>
    <lineage>
        <taxon>Eukaryota</taxon>
        <taxon>Viridiplantae</taxon>
        <taxon>Streptophyta</taxon>
        <taxon>Embryophyta</taxon>
        <taxon>Tracheophyta</taxon>
        <taxon>Spermatophyta</taxon>
        <taxon>Magnoliopsida</taxon>
        <taxon>Liliopsida</taxon>
        <taxon>Poales</taxon>
        <taxon>Poaceae</taxon>
        <taxon>BOP clade</taxon>
        <taxon>Pooideae</taxon>
        <taxon>Triticodae</taxon>
        <taxon>Triticeae</taxon>
        <taxon>Triticinae</taxon>
        <taxon>Triticum</taxon>
    </lineage>
</organism>